<dbReference type="RefSeq" id="XP_002778266.1">
    <property type="nucleotide sequence ID" value="XM_002778220.1"/>
</dbReference>
<feature type="chain" id="PRO_5002954697" evidence="1">
    <location>
        <begin position="18"/>
        <end position="550"/>
    </location>
</feature>
<name>C5KZN3_PERM5</name>
<keyword evidence="3" id="KW-1185">Reference proteome</keyword>
<dbReference type="InParanoid" id="C5KZN3"/>
<dbReference type="AlphaFoldDB" id="C5KZN3"/>
<dbReference type="Pfam" id="PF20525">
    <property type="entry name" value="DUF6740"/>
    <property type="match status" value="1"/>
</dbReference>
<gene>
    <name evidence="2" type="ORF">Pmar_PMAR007058</name>
</gene>
<dbReference type="OrthoDB" id="423479at2759"/>
<keyword evidence="1" id="KW-0732">Signal</keyword>
<sequence length="550" mass="61056">MLSTLLFLVAFIGDTLAFKPGNVRMHMSTRSICNPDVKDVHNNPAPCGKSMAMETYGLTLPGMEDGSVTIREDMIVAKDGLVRVKAMPSRPYQFLMTVESPKTKRIDQLYKNQAITISETKQEPESVRLLGAAKAPGSLKEDGWTSEGTTTLNGATVHKYTKWGPQGVDASTKANYTALYQTGMYPDHWVFYTDSNDENPVKLVGMNSFNGKTLQETEYSNHEALDDAMGVAEAEKEMHTTYQITSSRRLGEGDGDAPPVNLDYVTATFIAEDERTFFEDAEEVDWLKSRRLRRGLSGAKAGVMYFDIPKGSAADTFFHTEYNRRMVELVKFEFPKSCRNDEGKQVQRYCLFVSADATMEKFSLNAGVTFVDVTDDKKSASLTLSIEIGKSDGAPVLNLSVKAEGCAIVWQYGEGFSLNIVVCISGSVSGEDLLQPDKRTFKAEIEISVTFNVNVPVAGSIINWKVWAKVGCTAKPNNVITAYGEIGTSVSLWIAGAGVSIDIKGNTMDNLPNKWQFFSGVNLNAWVNVLFYKNDWHWRWEIWHASPVYF</sequence>
<dbReference type="GeneID" id="9038339"/>
<dbReference type="InterPro" id="IPR046628">
    <property type="entry name" value="DUF6740"/>
</dbReference>
<organism evidence="3">
    <name type="scientific">Perkinsus marinus (strain ATCC 50983 / TXsc)</name>
    <dbReference type="NCBI Taxonomy" id="423536"/>
    <lineage>
        <taxon>Eukaryota</taxon>
        <taxon>Sar</taxon>
        <taxon>Alveolata</taxon>
        <taxon>Perkinsozoa</taxon>
        <taxon>Perkinsea</taxon>
        <taxon>Perkinsida</taxon>
        <taxon>Perkinsidae</taxon>
        <taxon>Perkinsus</taxon>
    </lineage>
</organism>
<reference evidence="2 3" key="1">
    <citation type="submission" date="2008-07" db="EMBL/GenBank/DDBJ databases">
        <authorList>
            <person name="El-Sayed N."/>
            <person name="Caler E."/>
            <person name="Inman J."/>
            <person name="Amedeo P."/>
            <person name="Hass B."/>
            <person name="Wortman J."/>
        </authorList>
    </citation>
    <scope>NUCLEOTIDE SEQUENCE [LARGE SCALE GENOMIC DNA]</scope>
    <source>
        <strain evidence="3">ATCC 50983 / TXsc</strain>
    </source>
</reference>
<dbReference type="OMA" id="QEVDWIP"/>
<evidence type="ECO:0000256" key="1">
    <source>
        <dbReference type="SAM" id="SignalP"/>
    </source>
</evidence>
<accession>C5KZN3</accession>
<proteinExistence type="predicted"/>
<dbReference type="Proteomes" id="UP000007800">
    <property type="component" value="Unassembled WGS sequence"/>
</dbReference>
<dbReference type="EMBL" id="GG677899">
    <property type="protein sequence ID" value="EER10061.1"/>
    <property type="molecule type" value="Genomic_DNA"/>
</dbReference>
<protein>
    <submittedName>
        <fullName evidence="2">Uncharacterized protein</fullName>
    </submittedName>
</protein>
<evidence type="ECO:0000313" key="3">
    <source>
        <dbReference type="Proteomes" id="UP000007800"/>
    </source>
</evidence>
<evidence type="ECO:0000313" key="2">
    <source>
        <dbReference type="EMBL" id="EER10061.1"/>
    </source>
</evidence>
<feature type="signal peptide" evidence="1">
    <location>
        <begin position="1"/>
        <end position="17"/>
    </location>
</feature>